<protein>
    <recommendedName>
        <fullName evidence="1">Copper amine oxidase-like N-terminal domain-containing protein</fullName>
    </recommendedName>
</protein>
<sequence>MKERLQGLAAGILIGGLGIGGVAYAISSTEYIEVVYDNIKVYKDNVLCNLRDANGSVIEPFIYNGTTYLPVRGTAELAGLGVSWDGATKSVYLWDETSAGDTYLVDVCPPYDGFRFTTDNFYMANEQYEGFTLWGNKDAYALVNLNGKYDTATMYIGPVDGSAGAYEEKPAIVNFYLDGKKVDSYEISEATYPFKIELPLNGALQLKVELKAISNSSEIGFGTIRLQ</sequence>
<reference evidence="2" key="1">
    <citation type="submission" date="2020-10" db="EMBL/GenBank/DDBJ databases">
        <authorList>
            <person name="Gilroy R."/>
        </authorList>
    </citation>
    <scope>NUCLEOTIDE SEQUENCE</scope>
    <source>
        <strain evidence="2">ChiSjej4B22-9803</strain>
    </source>
</reference>
<dbReference type="Pfam" id="PF07833">
    <property type="entry name" value="Cu_amine_oxidN1"/>
    <property type="match status" value="1"/>
</dbReference>
<organism evidence="2 3">
    <name type="scientific">Candidatus Avimonoglobus intestinipullorum</name>
    <dbReference type="NCBI Taxonomy" id="2840699"/>
    <lineage>
        <taxon>Bacteria</taxon>
        <taxon>Bacillati</taxon>
        <taxon>Bacillota</taxon>
        <taxon>Clostridia</taxon>
        <taxon>Eubacteriales</taxon>
        <taxon>Candidatus Avimonoglobus</taxon>
    </lineage>
</organism>
<proteinExistence type="predicted"/>
<gene>
    <name evidence="2" type="ORF">IAB04_00865</name>
</gene>
<dbReference type="InterPro" id="IPR012854">
    <property type="entry name" value="Cu_amine_oxidase-like_N"/>
</dbReference>
<dbReference type="AlphaFoldDB" id="A0A9D1LTS0"/>
<dbReference type="EMBL" id="DVND01000019">
    <property type="protein sequence ID" value="HIU47894.1"/>
    <property type="molecule type" value="Genomic_DNA"/>
</dbReference>
<feature type="domain" description="Copper amine oxidase-like N-terminal" evidence="1">
    <location>
        <begin position="59"/>
        <end position="93"/>
    </location>
</feature>
<evidence type="ECO:0000313" key="2">
    <source>
        <dbReference type="EMBL" id="HIU47894.1"/>
    </source>
</evidence>
<accession>A0A9D1LTS0</accession>
<evidence type="ECO:0000259" key="1">
    <source>
        <dbReference type="Pfam" id="PF07833"/>
    </source>
</evidence>
<dbReference type="Proteomes" id="UP000824111">
    <property type="component" value="Unassembled WGS sequence"/>
</dbReference>
<reference evidence="2" key="2">
    <citation type="journal article" date="2021" name="PeerJ">
        <title>Extensive microbial diversity within the chicken gut microbiome revealed by metagenomics and culture.</title>
        <authorList>
            <person name="Gilroy R."/>
            <person name="Ravi A."/>
            <person name="Getino M."/>
            <person name="Pursley I."/>
            <person name="Horton D.L."/>
            <person name="Alikhan N.F."/>
            <person name="Baker D."/>
            <person name="Gharbi K."/>
            <person name="Hall N."/>
            <person name="Watson M."/>
            <person name="Adriaenssens E.M."/>
            <person name="Foster-Nyarko E."/>
            <person name="Jarju S."/>
            <person name="Secka A."/>
            <person name="Antonio M."/>
            <person name="Oren A."/>
            <person name="Chaudhuri R.R."/>
            <person name="La Ragione R."/>
            <person name="Hildebrand F."/>
            <person name="Pallen M.J."/>
        </authorList>
    </citation>
    <scope>NUCLEOTIDE SEQUENCE</scope>
    <source>
        <strain evidence="2">ChiSjej4B22-9803</strain>
    </source>
</reference>
<name>A0A9D1LTS0_9FIRM</name>
<comment type="caution">
    <text evidence="2">The sequence shown here is derived from an EMBL/GenBank/DDBJ whole genome shotgun (WGS) entry which is preliminary data.</text>
</comment>
<evidence type="ECO:0000313" key="3">
    <source>
        <dbReference type="Proteomes" id="UP000824111"/>
    </source>
</evidence>